<dbReference type="Proteomes" id="UP000663832">
    <property type="component" value="Unassembled WGS sequence"/>
</dbReference>
<sequence>MPEIYTLRTPENYNYGYHRNSYSQPKATHYSKSNNDQHTPSSISPMYNETTSVRRRPELYHLRFDKNDTNISNYRSSPVFIDHKRKSPVLYQPSYLQKPEMYYISAQPEYNNNIYEQSPLKTTKIQWDGPTQNKITMYMITTSNEGNISPYIIHTPLSSIQSAKKKQLVTFADNNNGKYDLSNRERQYSRAYYDTSPHSKASESIQRSMNKFRFNGN</sequence>
<dbReference type="Proteomes" id="UP000663877">
    <property type="component" value="Unassembled WGS sequence"/>
</dbReference>
<organism evidence="4 5">
    <name type="scientific">Adineta steineri</name>
    <dbReference type="NCBI Taxonomy" id="433720"/>
    <lineage>
        <taxon>Eukaryota</taxon>
        <taxon>Metazoa</taxon>
        <taxon>Spiralia</taxon>
        <taxon>Gnathifera</taxon>
        <taxon>Rotifera</taxon>
        <taxon>Eurotatoria</taxon>
        <taxon>Bdelloidea</taxon>
        <taxon>Adinetida</taxon>
        <taxon>Adinetidae</taxon>
        <taxon>Adineta</taxon>
    </lineage>
</organism>
<comment type="caution">
    <text evidence="4">The sequence shown here is derived from an EMBL/GenBank/DDBJ whole genome shotgun (WGS) entry which is preliminary data.</text>
</comment>
<gene>
    <name evidence="3" type="ORF">BJG266_LOCUS6595</name>
    <name evidence="2" type="ORF">QVE165_LOCUS2970</name>
    <name evidence="4" type="ORF">QVE165_LOCUS8159</name>
</gene>
<dbReference type="EMBL" id="CAJNOI010000019">
    <property type="protein sequence ID" value="CAF0827330.1"/>
    <property type="molecule type" value="Genomic_DNA"/>
</dbReference>
<feature type="region of interest" description="Disordered" evidence="1">
    <location>
        <begin position="16"/>
        <end position="47"/>
    </location>
</feature>
<evidence type="ECO:0000256" key="1">
    <source>
        <dbReference type="SAM" id="MobiDB-lite"/>
    </source>
</evidence>
<evidence type="ECO:0000313" key="5">
    <source>
        <dbReference type="Proteomes" id="UP000663832"/>
    </source>
</evidence>
<name>A0A813XX67_9BILA</name>
<dbReference type="OrthoDB" id="9986558at2759"/>
<dbReference type="EMBL" id="CAJNOM010000036">
    <property type="protein sequence ID" value="CAF0876126.1"/>
    <property type="molecule type" value="Genomic_DNA"/>
</dbReference>
<reference evidence="4" key="1">
    <citation type="submission" date="2021-02" db="EMBL/GenBank/DDBJ databases">
        <authorList>
            <person name="Nowell W R."/>
        </authorList>
    </citation>
    <scope>NUCLEOTIDE SEQUENCE</scope>
</reference>
<keyword evidence="5" id="KW-1185">Reference proteome</keyword>
<dbReference type="AlphaFoldDB" id="A0A813XX67"/>
<accession>A0A813XX67</accession>
<dbReference type="EMBL" id="CAJNOM010000010">
    <property type="protein sequence ID" value="CAF0777623.1"/>
    <property type="molecule type" value="Genomic_DNA"/>
</dbReference>
<evidence type="ECO:0000313" key="2">
    <source>
        <dbReference type="EMBL" id="CAF0777623.1"/>
    </source>
</evidence>
<evidence type="ECO:0000313" key="4">
    <source>
        <dbReference type="EMBL" id="CAF0876126.1"/>
    </source>
</evidence>
<evidence type="ECO:0000313" key="3">
    <source>
        <dbReference type="EMBL" id="CAF0827330.1"/>
    </source>
</evidence>
<protein>
    <submittedName>
        <fullName evidence="4">Uncharacterized protein</fullName>
    </submittedName>
</protein>
<proteinExistence type="predicted"/>
<feature type="compositionally biased region" description="Polar residues" evidence="1">
    <location>
        <begin position="20"/>
        <end position="47"/>
    </location>
</feature>